<sequence>MDFQLGDEQRALRDATRELLAGRFGRERLRAAVDDPALDRALWRELGAAGFFALRLPERAGGVGLGLPEAVLVLEEAGRALLPGPLVACLLLAGAVDGVAAGEKIVALCEAEREPVLWEHPADCDELILVEGGAGACGGGPGGRPGSGPGGAAGGAQGCTGGAFRSTPDRIACALFASVDPLTPLARVTDLPRTAPLTLDVPRLRREAALLTAAQQVGSAARTVEMAVGHAREREQFGVPIGSFQAIKHLCAQMLVRTEIARTAVYAAAVTEGVLDVTAAKLLADEAAVGNARDCLQVHGGMGFTWEVDVHLHLKRAWLRAERWEAAREAEELLAAGLLA</sequence>
<dbReference type="GO" id="GO:0050660">
    <property type="term" value="F:flavin adenine dinucleotide binding"/>
    <property type="evidence" value="ECO:0007669"/>
    <property type="project" value="InterPro"/>
</dbReference>
<reference evidence="8 9" key="1">
    <citation type="submission" date="2019-12" db="EMBL/GenBank/DDBJ databases">
        <title>Whole genome shotgun sequence of Streptomyces caniferus NBRC 15389.</title>
        <authorList>
            <person name="Ichikawa N."/>
            <person name="Kimura A."/>
            <person name="Kitahashi Y."/>
            <person name="Komaki H."/>
            <person name="Tamura T."/>
        </authorList>
    </citation>
    <scope>NUCLEOTIDE SEQUENCE [LARGE SCALE GENOMIC DNA]</scope>
    <source>
        <strain evidence="8 9">NBRC 15389</strain>
    </source>
</reference>
<comment type="cofactor">
    <cofactor evidence="1">
        <name>FAD</name>
        <dbReference type="ChEBI" id="CHEBI:57692"/>
    </cofactor>
</comment>
<proteinExistence type="inferred from homology"/>
<evidence type="ECO:0000256" key="4">
    <source>
        <dbReference type="ARBA" id="ARBA00022827"/>
    </source>
</evidence>
<dbReference type="PANTHER" id="PTHR43884">
    <property type="entry name" value="ACYL-COA DEHYDROGENASE"/>
    <property type="match status" value="1"/>
</dbReference>
<feature type="domain" description="Acyl-CoA dehydrogenase/oxidase C-terminal" evidence="6">
    <location>
        <begin position="210"/>
        <end position="317"/>
    </location>
</feature>
<dbReference type="EMBL" id="BLIN01000005">
    <property type="protein sequence ID" value="GFE10621.1"/>
    <property type="molecule type" value="Genomic_DNA"/>
</dbReference>
<evidence type="ECO:0000259" key="6">
    <source>
        <dbReference type="Pfam" id="PF00441"/>
    </source>
</evidence>
<keyword evidence="3" id="KW-0285">Flavoprotein</keyword>
<dbReference type="GO" id="GO:0003995">
    <property type="term" value="F:acyl-CoA dehydrogenase activity"/>
    <property type="evidence" value="ECO:0007669"/>
    <property type="project" value="TreeGrafter"/>
</dbReference>
<dbReference type="OrthoDB" id="8677713at2"/>
<keyword evidence="5" id="KW-0560">Oxidoreductase</keyword>
<keyword evidence="4" id="KW-0274">FAD</keyword>
<evidence type="ECO:0000313" key="9">
    <source>
        <dbReference type="Proteomes" id="UP000435837"/>
    </source>
</evidence>
<dbReference type="PANTHER" id="PTHR43884:SF20">
    <property type="entry name" value="ACYL-COA DEHYDROGENASE FADE28"/>
    <property type="match status" value="1"/>
</dbReference>
<evidence type="ECO:0000256" key="2">
    <source>
        <dbReference type="ARBA" id="ARBA00009347"/>
    </source>
</evidence>
<organism evidence="8 9">
    <name type="scientific">Streptomyces caniferus</name>
    <dbReference type="NCBI Taxonomy" id="285557"/>
    <lineage>
        <taxon>Bacteria</taxon>
        <taxon>Bacillati</taxon>
        <taxon>Actinomycetota</taxon>
        <taxon>Actinomycetes</taxon>
        <taxon>Kitasatosporales</taxon>
        <taxon>Streptomycetaceae</taxon>
        <taxon>Streptomyces</taxon>
    </lineage>
</organism>
<evidence type="ECO:0000259" key="7">
    <source>
        <dbReference type="Pfam" id="PF02771"/>
    </source>
</evidence>
<dbReference type="SUPFAM" id="SSF56645">
    <property type="entry name" value="Acyl-CoA dehydrogenase NM domain-like"/>
    <property type="match status" value="1"/>
</dbReference>
<dbReference type="Pfam" id="PF00441">
    <property type="entry name" value="Acyl-CoA_dh_1"/>
    <property type="match status" value="1"/>
</dbReference>
<protein>
    <recommendedName>
        <fullName evidence="10">Acyl-CoA dehydrogenase</fullName>
    </recommendedName>
</protein>
<evidence type="ECO:0000313" key="8">
    <source>
        <dbReference type="EMBL" id="GFE10621.1"/>
    </source>
</evidence>
<dbReference type="RefSeq" id="WP_159481448.1">
    <property type="nucleotide sequence ID" value="NZ_BAAATH010000018.1"/>
</dbReference>
<feature type="domain" description="Acyl-CoA dehydrogenase/oxidase N-terminal" evidence="7">
    <location>
        <begin position="7"/>
        <end position="83"/>
    </location>
</feature>
<dbReference type="Proteomes" id="UP000435837">
    <property type="component" value="Unassembled WGS sequence"/>
</dbReference>
<dbReference type="InterPro" id="IPR037069">
    <property type="entry name" value="AcylCoA_DH/ox_N_sf"/>
</dbReference>
<dbReference type="InterPro" id="IPR009100">
    <property type="entry name" value="AcylCoA_DH/oxidase_NM_dom_sf"/>
</dbReference>
<evidence type="ECO:0000256" key="1">
    <source>
        <dbReference type="ARBA" id="ARBA00001974"/>
    </source>
</evidence>
<name>A0A640SJW1_9ACTN</name>
<evidence type="ECO:0008006" key="10">
    <source>
        <dbReference type="Google" id="ProtNLM"/>
    </source>
</evidence>
<dbReference type="InterPro" id="IPR009075">
    <property type="entry name" value="AcylCo_DH/oxidase_C"/>
</dbReference>
<dbReference type="Gene3D" id="1.20.140.10">
    <property type="entry name" value="Butyryl-CoA Dehydrogenase, subunit A, domain 3"/>
    <property type="match status" value="1"/>
</dbReference>
<dbReference type="InterPro" id="IPR036250">
    <property type="entry name" value="AcylCo_DH-like_C"/>
</dbReference>
<comment type="caution">
    <text evidence="8">The sequence shown here is derived from an EMBL/GenBank/DDBJ whole genome shotgun (WGS) entry which is preliminary data.</text>
</comment>
<dbReference type="Gene3D" id="1.10.540.10">
    <property type="entry name" value="Acyl-CoA dehydrogenase/oxidase, N-terminal domain"/>
    <property type="match status" value="1"/>
</dbReference>
<evidence type="ECO:0000256" key="5">
    <source>
        <dbReference type="ARBA" id="ARBA00023002"/>
    </source>
</evidence>
<dbReference type="AlphaFoldDB" id="A0A640SJW1"/>
<dbReference type="Pfam" id="PF02771">
    <property type="entry name" value="Acyl-CoA_dh_N"/>
    <property type="match status" value="1"/>
</dbReference>
<comment type="similarity">
    <text evidence="2">Belongs to the acyl-CoA dehydrogenase family.</text>
</comment>
<gene>
    <name evidence="8" type="ORF">Scani_68890</name>
</gene>
<dbReference type="InterPro" id="IPR013786">
    <property type="entry name" value="AcylCoA_DH/ox_N"/>
</dbReference>
<accession>A0A640SJW1</accession>
<evidence type="ECO:0000256" key="3">
    <source>
        <dbReference type="ARBA" id="ARBA00022630"/>
    </source>
</evidence>
<dbReference type="SUPFAM" id="SSF47203">
    <property type="entry name" value="Acyl-CoA dehydrogenase C-terminal domain-like"/>
    <property type="match status" value="1"/>
</dbReference>